<evidence type="ECO:0000313" key="2">
    <source>
        <dbReference type="Proteomes" id="UP000028704"/>
    </source>
</evidence>
<name>A0A922NVG6_9STRE</name>
<sequence length="41" mass="4651">MVLAKNRRKNHKSQPLLFKAAFRKAKRDVRGAAISFSGFTC</sequence>
<comment type="caution">
    <text evidence="1">The sequence shown here is derived from an EMBL/GenBank/DDBJ whole genome shotgun (WGS) entry which is preliminary data.</text>
</comment>
<proteinExistence type="predicted"/>
<evidence type="ECO:0000313" key="1">
    <source>
        <dbReference type="EMBL" id="KED04889.1"/>
    </source>
</evidence>
<organism evidence="1 2">
    <name type="scientific">Streptococcus equi subsp. ruminatorum CECT 5772</name>
    <dbReference type="NCBI Taxonomy" id="1051981"/>
    <lineage>
        <taxon>Bacteria</taxon>
        <taxon>Bacillati</taxon>
        <taxon>Bacillota</taxon>
        <taxon>Bacilli</taxon>
        <taxon>Lactobacillales</taxon>
        <taxon>Streptococcaceae</taxon>
        <taxon>Streptococcus</taxon>
    </lineage>
</organism>
<dbReference type="EMBL" id="AWEX01000024">
    <property type="protein sequence ID" value="KED04889.1"/>
    <property type="molecule type" value="Genomic_DNA"/>
</dbReference>
<reference evidence="1 2" key="1">
    <citation type="journal article" date="2014" name="Int. J. Syst. Evol. Microbiol.">
        <title>Phylogenomics and the dynamic genome evolution of the genus Streptococcus.</title>
        <authorList>
            <consortium name="The Broad Institute Genome Sequencing Platform"/>
            <person name="Richards V.P."/>
            <person name="Palmer S.R."/>
            <person name="Pavinski Bitar P.D."/>
            <person name="Qin X."/>
            <person name="Weinstock G.M."/>
            <person name="Highlander S.K."/>
            <person name="Town C.D."/>
            <person name="Burne R.A."/>
            <person name="Stanhope M.J."/>
        </authorList>
    </citation>
    <scope>NUCLEOTIDE SEQUENCE [LARGE SCALE GENOMIC DNA]</scope>
    <source>
        <strain evidence="1 2">CECT 5772</strain>
    </source>
</reference>
<protein>
    <submittedName>
        <fullName evidence="1">Uncharacterized protein</fullName>
    </submittedName>
</protein>
<dbReference type="AlphaFoldDB" id="A0A922NVG6"/>
<gene>
    <name evidence="1" type="ORF">CECT5772_03004</name>
</gene>
<dbReference type="Proteomes" id="UP000028704">
    <property type="component" value="Unassembled WGS sequence"/>
</dbReference>
<accession>A0A922NVG6</accession>